<accession>A0A1W1BK75</accession>
<feature type="coiled-coil region" evidence="1">
    <location>
        <begin position="82"/>
        <end position="117"/>
    </location>
</feature>
<proteinExistence type="predicted"/>
<dbReference type="CDD" id="cd00085">
    <property type="entry name" value="HNHc"/>
    <property type="match status" value="1"/>
</dbReference>
<dbReference type="Gene3D" id="1.10.30.50">
    <property type="match status" value="1"/>
</dbReference>
<keyword evidence="1" id="KW-0175">Coiled coil</keyword>
<evidence type="ECO:0000256" key="1">
    <source>
        <dbReference type="SAM" id="Coils"/>
    </source>
</evidence>
<reference evidence="3" key="1">
    <citation type="submission" date="2016-10" db="EMBL/GenBank/DDBJ databases">
        <authorList>
            <person name="de Groot N.N."/>
        </authorList>
    </citation>
    <scope>NUCLEOTIDE SEQUENCE</scope>
</reference>
<feature type="domain" description="HNH nuclease" evidence="2">
    <location>
        <begin position="22"/>
        <end position="71"/>
    </location>
</feature>
<evidence type="ECO:0000259" key="2">
    <source>
        <dbReference type="Pfam" id="PF13391"/>
    </source>
</evidence>
<dbReference type="Pfam" id="PF13391">
    <property type="entry name" value="HNH_2"/>
    <property type="match status" value="1"/>
</dbReference>
<gene>
    <name evidence="3" type="ORF">MNB_SM-7-986</name>
</gene>
<organism evidence="3">
    <name type="scientific">hydrothermal vent metagenome</name>
    <dbReference type="NCBI Taxonomy" id="652676"/>
    <lineage>
        <taxon>unclassified sequences</taxon>
        <taxon>metagenomes</taxon>
        <taxon>ecological metagenomes</taxon>
    </lineage>
</organism>
<dbReference type="EMBL" id="FPHB01000022">
    <property type="protein sequence ID" value="SFV53913.1"/>
    <property type="molecule type" value="Genomic_DNA"/>
</dbReference>
<sequence length="254" mass="30537">MPISNPDIKKLYGLSAGRCNLCNISLFQKDIHIGEMAHIIAKNYNGARGLKEQVNDNRYENLILLCPNCHTKVDKDPDSYSIEFLINVKQRHEQNIQEQLSNNKRDKQQDIKALKILMQYWNFFDLVRLVDTLPNYIHLDFFNVYDVFNDFIISYPQYRPFYSNELENYFIKFWNSYVDLLNIFEKQVPHPEIFVASLQVFTQADFNLNIHLNKDLPCDIYNKYYQIIEEKKEVFLKGYYELLYFLKNYYREVI</sequence>
<evidence type="ECO:0000313" key="3">
    <source>
        <dbReference type="EMBL" id="SFV53913.1"/>
    </source>
</evidence>
<dbReference type="InterPro" id="IPR003615">
    <property type="entry name" value="HNH_nuc"/>
</dbReference>
<dbReference type="AlphaFoldDB" id="A0A1W1BK75"/>
<name>A0A1W1BK75_9ZZZZ</name>
<protein>
    <recommendedName>
        <fullName evidence="2">HNH nuclease domain-containing protein</fullName>
    </recommendedName>
</protein>